<dbReference type="InterPro" id="IPR018062">
    <property type="entry name" value="HTH_AraC-typ_CS"/>
</dbReference>
<dbReference type="Proteomes" id="UP000460549">
    <property type="component" value="Unassembled WGS sequence"/>
</dbReference>
<keyword evidence="1" id="KW-0805">Transcription regulation</keyword>
<dbReference type="PRINTS" id="PR00032">
    <property type="entry name" value="HTHARAC"/>
</dbReference>
<evidence type="ECO:0000313" key="6">
    <source>
        <dbReference type="Proteomes" id="UP000460549"/>
    </source>
</evidence>
<dbReference type="AlphaFoldDB" id="A0A7X2TRK9"/>
<dbReference type="GO" id="GO:0043565">
    <property type="term" value="F:sequence-specific DNA binding"/>
    <property type="evidence" value="ECO:0007669"/>
    <property type="project" value="InterPro"/>
</dbReference>
<dbReference type="InterPro" id="IPR009057">
    <property type="entry name" value="Homeodomain-like_sf"/>
</dbReference>
<evidence type="ECO:0000259" key="4">
    <source>
        <dbReference type="PROSITE" id="PS01124"/>
    </source>
</evidence>
<dbReference type="PANTHER" id="PTHR43280:SF2">
    <property type="entry name" value="HTH-TYPE TRANSCRIPTIONAL REGULATOR EXSA"/>
    <property type="match status" value="1"/>
</dbReference>
<name>A0A7X2TRK9_9SPIO</name>
<dbReference type="Gene3D" id="1.10.10.60">
    <property type="entry name" value="Homeodomain-like"/>
    <property type="match status" value="2"/>
</dbReference>
<keyword evidence="3" id="KW-0804">Transcription</keyword>
<evidence type="ECO:0000256" key="3">
    <source>
        <dbReference type="ARBA" id="ARBA00023163"/>
    </source>
</evidence>
<protein>
    <submittedName>
        <fullName evidence="5">Helix-turn-helix transcriptional regulator</fullName>
    </submittedName>
</protein>
<organism evidence="5 6">
    <name type="scientific">Bullifex porci</name>
    <dbReference type="NCBI Taxonomy" id="2606638"/>
    <lineage>
        <taxon>Bacteria</taxon>
        <taxon>Pseudomonadati</taxon>
        <taxon>Spirochaetota</taxon>
        <taxon>Spirochaetia</taxon>
        <taxon>Spirochaetales</taxon>
        <taxon>Spirochaetaceae</taxon>
        <taxon>Bullifex</taxon>
    </lineage>
</organism>
<evidence type="ECO:0000313" key="5">
    <source>
        <dbReference type="EMBL" id="MSU06083.1"/>
    </source>
</evidence>
<keyword evidence="6" id="KW-1185">Reference proteome</keyword>
<dbReference type="Pfam" id="PF12833">
    <property type="entry name" value="HTH_18"/>
    <property type="match status" value="1"/>
</dbReference>
<feature type="domain" description="HTH araC/xylS-type" evidence="4">
    <location>
        <begin position="258"/>
        <end position="356"/>
    </location>
</feature>
<keyword evidence="2" id="KW-0238">DNA-binding</keyword>
<dbReference type="GO" id="GO:0003700">
    <property type="term" value="F:DNA-binding transcription factor activity"/>
    <property type="evidence" value="ECO:0007669"/>
    <property type="project" value="InterPro"/>
</dbReference>
<dbReference type="EMBL" id="VUNN01000006">
    <property type="protein sequence ID" value="MSU06083.1"/>
    <property type="molecule type" value="Genomic_DNA"/>
</dbReference>
<dbReference type="PANTHER" id="PTHR43280">
    <property type="entry name" value="ARAC-FAMILY TRANSCRIPTIONAL REGULATOR"/>
    <property type="match status" value="1"/>
</dbReference>
<reference evidence="5 6" key="1">
    <citation type="submission" date="2019-08" db="EMBL/GenBank/DDBJ databases">
        <title>In-depth cultivation of the pig gut microbiome towards novel bacterial diversity and tailored functional studies.</title>
        <authorList>
            <person name="Wylensek D."/>
            <person name="Hitch T.C.A."/>
            <person name="Clavel T."/>
        </authorList>
    </citation>
    <scope>NUCLEOTIDE SEQUENCE [LARGE SCALE GENOMIC DNA]</scope>
    <source>
        <strain evidence="5 6">NM-380-WT-3C1</strain>
    </source>
</reference>
<dbReference type="PROSITE" id="PS01124">
    <property type="entry name" value="HTH_ARAC_FAMILY_2"/>
    <property type="match status" value="1"/>
</dbReference>
<evidence type="ECO:0000256" key="1">
    <source>
        <dbReference type="ARBA" id="ARBA00023015"/>
    </source>
</evidence>
<dbReference type="PROSITE" id="PS00041">
    <property type="entry name" value="HTH_ARAC_FAMILY_1"/>
    <property type="match status" value="1"/>
</dbReference>
<comment type="caution">
    <text evidence="5">The sequence shown here is derived from an EMBL/GenBank/DDBJ whole genome shotgun (WGS) entry which is preliminary data.</text>
</comment>
<dbReference type="InterPro" id="IPR018060">
    <property type="entry name" value="HTH_AraC"/>
</dbReference>
<dbReference type="InterPro" id="IPR020449">
    <property type="entry name" value="Tscrpt_reg_AraC-type_HTH"/>
</dbReference>
<evidence type="ECO:0000256" key="2">
    <source>
        <dbReference type="ARBA" id="ARBA00023125"/>
    </source>
</evidence>
<dbReference type="SUPFAM" id="SSF46689">
    <property type="entry name" value="Homeodomain-like"/>
    <property type="match status" value="2"/>
</dbReference>
<sequence>MVLINFVKNVLNRFSVNFEEETEFVFSDPLFASISKTIERPKEREVLRIITEDKINYILFKIDDTYILIGPYVTRLVVAKLSYIIPLIPIDGLFEPLINTLFESLWGKDGFRVKVITNESSADEKNYLKNKDYYDAKSIEKRYLREKSLLDAVKTGDMDLINSISFNILDKDIIEKRNKNPVRNIQNYTIIMNTLLRKTAYDVGVHPIYVDRLSSNMGKRIESISTSDESRVIMKELLFEYSALIRNHSYSGYSDLIRDVLINIDINYSKHISLDELANELDTSPTYLSKKFKKELGLPLFEYIIRYRIERSLESLKKCDIPIGEVALKAGFEDQAYYARAFKRIMNTTPSKWRLSHKNSTK</sequence>
<proteinExistence type="predicted"/>
<accession>A0A7X2TRK9</accession>
<gene>
    <name evidence="5" type="ORF">FYJ80_04750</name>
</gene>
<dbReference type="RefSeq" id="WP_154425059.1">
    <property type="nucleotide sequence ID" value="NZ_VUNN01000006.1"/>
</dbReference>
<dbReference type="SMART" id="SM00342">
    <property type="entry name" value="HTH_ARAC"/>
    <property type="match status" value="1"/>
</dbReference>